<protein>
    <submittedName>
        <fullName evidence="2">Esterase</fullName>
    </submittedName>
</protein>
<proteinExistence type="predicted"/>
<name>E8RUL1_ASTEC</name>
<sequence length="367" mass="39636">MRYVFGVIMAIGLNAASPSVMAQSAPSETFGYSVSPPDFTAAEATRRLGSASLTFWVDGTLLRVAARAATPAVRLCCTVQPDMQALGEGLWGLTLAFPDLNRSVIGLQTSADKTTRLYWHGPDAPAEPEAVAKLSGSLEEVEIDSAHLKARRNLTLYRPKRPAPSQGYPVVYMADGRSVGHFARIVERLIDEGVIRPVVLVGIWSGEGPATNGGFDQRNREYLPSPKVDPQAYADHEAFVLKDVMPLVEARYRVSTRRADRLTYGFSAGGSWSLSFALRHPDAFAQGASAGMSAGPGSFTFSGREDVKLYISAGRYDQFYSGAEKTCLKAQVAGLTCHFTGMYAGHDLFVWNLALLDALKAVFPASD</sequence>
<dbReference type="RefSeq" id="WP_013480950.1">
    <property type="nucleotide sequence ID" value="NC_014817.1"/>
</dbReference>
<reference evidence="3" key="1">
    <citation type="submission" date="2010-12" db="EMBL/GenBank/DDBJ databases">
        <title>Complete sequence of chromosome 2 of Asticcacaulis excentricus CB 48.</title>
        <authorList>
            <consortium name="US DOE Joint Genome Institute"/>
            <person name="Lucas S."/>
            <person name="Copeland A."/>
            <person name="Lapidus A."/>
            <person name="Cheng J.-F."/>
            <person name="Bruce D."/>
            <person name="Goodwin L."/>
            <person name="Pitluck S."/>
            <person name="Teshima H."/>
            <person name="Davenport K."/>
            <person name="Detter J.C."/>
            <person name="Han C."/>
            <person name="Tapia R."/>
            <person name="Land M."/>
            <person name="Hauser L."/>
            <person name="Jeffries C."/>
            <person name="Kyrpides N."/>
            <person name="Ivanova N."/>
            <person name="Ovchinnikova G."/>
            <person name="Brun Y.V."/>
            <person name="Woyke T."/>
        </authorList>
    </citation>
    <scope>NUCLEOTIDE SEQUENCE [LARGE SCALE GENOMIC DNA]</scope>
    <source>
        <strain evidence="3">ATCC 15261 / DSM 4724 / KCTC 12464 / NCIMB 9791 / VKM B-1370 / CB 48</strain>
    </source>
</reference>
<dbReference type="PANTHER" id="PTHR48098">
    <property type="entry name" value="ENTEROCHELIN ESTERASE-RELATED"/>
    <property type="match status" value="1"/>
</dbReference>
<dbReference type="AlphaFoldDB" id="E8RUL1"/>
<dbReference type="Proteomes" id="UP000001492">
    <property type="component" value="Chromosome 2"/>
</dbReference>
<dbReference type="InterPro" id="IPR050583">
    <property type="entry name" value="Mycobacterial_A85_antigen"/>
</dbReference>
<dbReference type="InterPro" id="IPR000801">
    <property type="entry name" value="Esterase-like"/>
</dbReference>
<dbReference type="Gene3D" id="3.40.50.1820">
    <property type="entry name" value="alpha/beta hydrolase"/>
    <property type="match status" value="1"/>
</dbReference>
<feature type="chain" id="PRO_5003230862" evidence="1">
    <location>
        <begin position="23"/>
        <end position="367"/>
    </location>
</feature>
<organism evidence="2 3">
    <name type="scientific">Asticcacaulis excentricus (strain ATCC 15261 / DSM 4724 / KCTC 12464 / NCIMB 9791 / VKM B-1370 / CB 48)</name>
    <dbReference type="NCBI Taxonomy" id="573065"/>
    <lineage>
        <taxon>Bacteria</taxon>
        <taxon>Pseudomonadati</taxon>
        <taxon>Pseudomonadota</taxon>
        <taxon>Alphaproteobacteria</taxon>
        <taxon>Caulobacterales</taxon>
        <taxon>Caulobacteraceae</taxon>
        <taxon>Asticcacaulis</taxon>
    </lineage>
</organism>
<evidence type="ECO:0000313" key="2">
    <source>
        <dbReference type="EMBL" id="ADU15136.1"/>
    </source>
</evidence>
<dbReference type="HOGENOM" id="CLU_753646_0_0_5"/>
<keyword evidence="3" id="KW-1185">Reference proteome</keyword>
<keyword evidence="1" id="KW-0732">Signal</keyword>
<accession>E8RUL1</accession>
<dbReference type="OrthoDB" id="9784036at2"/>
<feature type="signal peptide" evidence="1">
    <location>
        <begin position="1"/>
        <end position="22"/>
    </location>
</feature>
<dbReference type="STRING" id="573065.Astex_3506"/>
<dbReference type="EMBL" id="CP002396">
    <property type="protein sequence ID" value="ADU15136.1"/>
    <property type="molecule type" value="Genomic_DNA"/>
</dbReference>
<dbReference type="Pfam" id="PF00756">
    <property type="entry name" value="Esterase"/>
    <property type="match status" value="1"/>
</dbReference>
<evidence type="ECO:0000313" key="3">
    <source>
        <dbReference type="Proteomes" id="UP000001492"/>
    </source>
</evidence>
<dbReference type="KEGG" id="aex:Astex_3506"/>
<evidence type="ECO:0000256" key="1">
    <source>
        <dbReference type="SAM" id="SignalP"/>
    </source>
</evidence>
<dbReference type="SUPFAM" id="SSF53474">
    <property type="entry name" value="alpha/beta-Hydrolases"/>
    <property type="match status" value="1"/>
</dbReference>
<gene>
    <name evidence="2" type="ordered locus">Astex_3506</name>
</gene>
<dbReference type="eggNOG" id="COG2382">
    <property type="taxonomic scope" value="Bacteria"/>
</dbReference>
<dbReference type="InterPro" id="IPR029058">
    <property type="entry name" value="AB_hydrolase_fold"/>
</dbReference>
<dbReference type="PANTHER" id="PTHR48098:SF6">
    <property type="entry name" value="FERRI-BACILLIBACTIN ESTERASE BESA"/>
    <property type="match status" value="1"/>
</dbReference>